<sequence>MALEGTLYANPDMPAAGHAAQLLAGVMPPLTRRPPSGISAWARANVDLAPPDRLGFLIATTYRTTRGWAAASFDELRTEPASVMSDIPKKIPDPLAQSRVRGQVFSTFEPLLFDLLRAGDHRLLWEWLGTWRGADSSQ</sequence>
<reference evidence="2" key="1">
    <citation type="journal article" date="2019" name="Int. J. Syst. Evol. Microbiol.">
        <title>The Global Catalogue of Microorganisms (GCM) 10K type strain sequencing project: providing services to taxonomists for standard genome sequencing and annotation.</title>
        <authorList>
            <consortium name="The Broad Institute Genomics Platform"/>
            <consortium name="The Broad Institute Genome Sequencing Center for Infectious Disease"/>
            <person name="Wu L."/>
            <person name="Ma J."/>
        </authorList>
    </citation>
    <scope>NUCLEOTIDE SEQUENCE [LARGE SCALE GENOMIC DNA]</scope>
    <source>
        <strain evidence="2">JCM 14560</strain>
    </source>
</reference>
<protein>
    <submittedName>
        <fullName evidence="1">Uncharacterized protein</fullName>
    </submittedName>
</protein>
<dbReference type="Proteomes" id="UP001422759">
    <property type="component" value="Unassembled WGS sequence"/>
</dbReference>
<dbReference type="EMBL" id="BAAANT010000088">
    <property type="protein sequence ID" value="GAA1501224.1"/>
    <property type="molecule type" value="Genomic_DNA"/>
</dbReference>
<gene>
    <name evidence="1" type="ORF">GCM10009760_63920</name>
</gene>
<organism evidence="1 2">
    <name type="scientific">Kitasatospora kazusensis</name>
    <dbReference type="NCBI Taxonomy" id="407974"/>
    <lineage>
        <taxon>Bacteria</taxon>
        <taxon>Bacillati</taxon>
        <taxon>Actinomycetota</taxon>
        <taxon>Actinomycetes</taxon>
        <taxon>Kitasatosporales</taxon>
        <taxon>Streptomycetaceae</taxon>
        <taxon>Kitasatospora</taxon>
    </lineage>
</organism>
<keyword evidence="2" id="KW-1185">Reference proteome</keyword>
<accession>A0ABP4KEF1</accession>
<evidence type="ECO:0000313" key="2">
    <source>
        <dbReference type="Proteomes" id="UP001422759"/>
    </source>
</evidence>
<evidence type="ECO:0000313" key="1">
    <source>
        <dbReference type="EMBL" id="GAA1501224.1"/>
    </source>
</evidence>
<name>A0ABP4KEF1_9ACTN</name>
<proteinExistence type="predicted"/>
<dbReference type="RefSeq" id="WP_344469771.1">
    <property type="nucleotide sequence ID" value="NZ_BAAANT010000088.1"/>
</dbReference>
<comment type="caution">
    <text evidence="1">The sequence shown here is derived from an EMBL/GenBank/DDBJ whole genome shotgun (WGS) entry which is preliminary data.</text>
</comment>